<dbReference type="Pfam" id="PF07801">
    <property type="entry name" value="DUF1647"/>
    <property type="match status" value="1"/>
</dbReference>
<proteinExistence type="predicted"/>
<keyword evidence="1" id="KW-1133">Transmembrane helix</keyword>
<evidence type="ECO:0000313" key="3">
    <source>
        <dbReference type="WBParaSite" id="MBELARI_LOCUS1163"/>
    </source>
</evidence>
<reference evidence="3" key="1">
    <citation type="submission" date="2024-02" db="UniProtKB">
        <authorList>
            <consortium name="WormBaseParasite"/>
        </authorList>
    </citation>
    <scope>IDENTIFICATION</scope>
</reference>
<evidence type="ECO:0000313" key="2">
    <source>
        <dbReference type="Proteomes" id="UP000887575"/>
    </source>
</evidence>
<dbReference type="PANTHER" id="PTHR31389:SF4">
    <property type="entry name" value="LD39211P"/>
    <property type="match status" value="1"/>
</dbReference>
<accession>A0AAF3ECE1</accession>
<evidence type="ECO:0000256" key="1">
    <source>
        <dbReference type="SAM" id="Phobius"/>
    </source>
</evidence>
<dbReference type="AlphaFoldDB" id="A0AAF3ECE1"/>
<dbReference type="InterPro" id="IPR012444">
    <property type="entry name" value="DUF1647"/>
</dbReference>
<keyword evidence="1" id="KW-0472">Membrane</keyword>
<organism evidence="2 3">
    <name type="scientific">Mesorhabditis belari</name>
    <dbReference type="NCBI Taxonomy" id="2138241"/>
    <lineage>
        <taxon>Eukaryota</taxon>
        <taxon>Metazoa</taxon>
        <taxon>Ecdysozoa</taxon>
        <taxon>Nematoda</taxon>
        <taxon>Chromadorea</taxon>
        <taxon>Rhabditida</taxon>
        <taxon>Rhabditina</taxon>
        <taxon>Rhabditomorpha</taxon>
        <taxon>Rhabditoidea</taxon>
        <taxon>Rhabditidae</taxon>
        <taxon>Mesorhabditinae</taxon>
        <taxon>Mesorhabditis</taxon>
    </lineage>
</organism>
<keyword evidence="1" id="KW-0812">Transmembrane</keyword>
<dbReference type="PANTHER" id="PTHR31389">
    <property type="entry name" value="LD39211P"/>
    <property type="match status" value="1"/>
</dbReference>
<dbReference type="WBParaSite" id="MBELARI_LOCUS1163">
    <property type="protein sequence ID" value="MBELARI_LOCUS1163"/>
    <property type="gene ID" value="MBELARI_LOCUS1163"/>
</dbReference>
<name>A0AAF3ECE1_9BILA</name>
<feature type="transmembrane region" description="Helical" evidence="1">
    <location>
        <begin position="12"/>
        <end position="30"/>
    </location>
</feature>
<dbReference type="Proteomes" id="UP000887575">
    <property type="component" value="Unassembled WGS sequence"/>
</dbReference>
<protein>
    <submittedName>
        <fullName evidence="3">Uncharacterized protein</fullName>
    </submittedName>
</protein>
<keyword evidence="2" id="KW-1185">Reference proteome</keyword>
<sequence length="345" mass="39489">MRPEWLRLSKSVRLLIIFASIIVLLFLLSVDHSSQGTSQNVIAEKSCKCKGETFCFQVENLIGEMFDCSLLKYLKEFHLTESDIANTEIKNFNYKEVVFISYSSSNHFSESRQMLTDFRKKFQNKIIYYDIGLNKGELAELANVCNLEVRQFNFSAYPAHVQTLGTYAFKVMIEAEVSVSYNVFWMADTSLVFQQLPVLQQFYLDVKNGKAPEFMIGQKVAKEIQFTHPGMRRYIPFPGKYRNESQREAVLFFRATPTSKTILKWAVLCALTKECIAPSGSVLYCGSPPASGCHRFDQSSSSLLFRSFYPPDTAHYKYYHHCAKPVRGVLIKIPLSPIHCNQTLS</sequence>